<sequence length="438" mass="49643">MLPRLKAVALVKFSSRASQSSRSFSPPMLECVILEEPLKKKISTSERFDPSKNSIYAFDFAIVIEGLTLNPSSPCLKSHSSALSNPLPDHYARWVLKRSLRPVREKRPQPHPRQKTSGHNDLQFEIPISLNLKSRKMRIGSESWPWTVRRSLAAGISEAAKLLSFQHATVQLIRHALISLVVLGLRTQEYADLASWSKKAIPQRNINATILLLQKFFWQPRMGGDDGRRIKRSGSLAFARLRKPQHSALPTGLPTVSDDSMSDTMRWALHSPASTNSNPQLQFHGVPMSATHSLETAPIDASEIQESFHYIVAHRFESTGAERKSPRQRLNTYERERVLRETITLFHSIPSPLKKACLYSNSEDSGRLLRDIARGRRICRRKRREGADYCYHEGITEKHELRNHLTEPKKFGKSAQGKHFHNAVNDMAIVPTSKTCNP</sequence>
<reference evidence="1" key="1">
    <citation type="journal article" date="2020" name="Stud. Mycol.">
        <title>101 Dothideomycetes genomes: a test case for predicting lifestyles and emergence of pathogens.</title>
        <authorList>
            <person name="Haridas S."/>
            <person name="Albert R."/>
            <person name="Binder M."/>
            <person name="Bloem J."/>
            <person name="Labutti K."/>
            <person name="Salamov A."/>
            <person name="Andreopoulos B."/>
            <person name="Baker S."/>
            <person name="Barry K."/>
            <person name="Bills G."/>
            <person name="Bluhm B."/>
            <person name="Cannon C."/>
            <person name="Castanera R."/>
            <person name="Culley D."/>
            <person name="Daum C."/>
            <person name="Ezra D."/>
            <person name="Gonzalez J."/>
            <person name="Henrissat B."/>
            <person name="Kuo A."/>
            <person name="Liang C."/>
            <person name="Lipzen A."/>
            <person name="Lutzoni F."/>
            <person name="Magnuson J."/>
            <person name="Mondo S."/>
            <person name="Nolan M."/>
            <person name="Ohm R."/>
            <person name="Pangilinan J."/>
            <person name="Park H.-J."/>
            <person name="Ramirez L."/>
            <person name="Alfaro M."/>
            <person name="Sun H."/>
            <person name="Tritt A."/>
            <person name="Yoshinaga Y."/>
            <person name="Zwiers L.-H."/>
            <person name="Turgeon B."/>
            <person name="Goodwin S."/>
            <person name="Spatafora J."/>
            <person name="Crous P."/>
            <person name="Grigoriev I."/>
        </authorList>
    </citation>
    <scope>NUCLEOTIDE SEQUENCE</scope>
    <source>
        <strain evidence="1">ATCC 200398</strain>
    </source>
</reference>
<comment type="caution">
    <text evidence="1">The sequence shown here is derived from an EMBL/GenBank/DDBJ whole genome shotgun (WGS) entry which is preliminary data.</text>
</comment>
<dbReference type="EMBL" id="MU003526">
    <property type="protein sequence ID" value="KAF2466047.1"/>
    <property type="molecule type" value="Genomic_DNA"/>
</dbReference>
<name>A0ACB6QI96_9PLEO</name>
<protein>
    <submittedName>
        <fullName evidence="1">Uncharacterized protein</fullName>
    </submittedName>
</protein>
<gene>
    <name evidence="1" type="ORF">BDR25DRAFT_359836</name>
</gene>
<dbReference type="Proteomes" id="UP000799755">
    <property type="component" value="Unassembled WGS sequence"/>
</dbReference>
<organism evidence="1 2">
    <name type="scientific">Lindgomyces ingoldianus</name>
    <dbReference type="NCBI Taxonomy" id="673940"/>
    <lineage>
        <taxon>Eukaryota</taxon>
        <taxon>Fungi</taxon>
        <taxon>Dikarya</taxon>
        <taxon>Ascomycota</taxon>
        <taxon>Pezizomycotina</taxon>
        <taxon>Dothideomycetes</taxon>
        <taxon>Pleosporomycetidae</taxon>
        <taxon>Pleosporales</taxon>
        <taxon>Lindgomycetaceae</taxon>
        <taxon>Lindgomyces</taxon>
    </lineage>
</organism>
<keyword evidence="2" id="KW-1185">Reference proteome</keyword>
<proteinExistence type="predicted"/>
<evidence type="ECO:0000313" key="1">
    <source>
        <dbReference type="EMBL" id="KAF2466047.1"/>
    </source>
</evidence>
<accession>A0ACB6QI96</accession>
<evidence type="ECO:0000313" key="2">
    <source>
        <dbReference type="Proteomes" id="UP000799755"/>
    </source>
</evidence>